<dbReference type="PANTHER" id="PTHR43133">
    <property type="entry name" value="RNA POLYMERASE ECF-TYPE SIGMA FACTO"/>
    <property type="match status" value="1"/>
</dbReference>
<keyword evidence="3" id="KW-0731">Sigma factor</keyword>
<dbReference type="InterPro" id="IPR013249">
    <property type="entry name" value="RNA_pol_sigma70_r4_t2"/>
</dbReference>
<dbReference type="RefSeq" id="WP_013583761.1">
    <property type="nucleotide sequence ID" value="NC_015125.1"/>
</dbReference>
<dbReference type="GO" id="GO:0016987">
    <property type="term" value="F:sigma factor activity"/>
    <property type="evidence" value="ECO:0007669"/>
    <property type="project" value="UniProtKB-KW"/>
</dbReference>
<dbReference type="GO" id="GO:0003677">
    <property type="term" value="F:DNA binding"/>
    <property type="evidence" value="ECO:0007669"/>
    <property type="project" value="InterPro"/>
</dbReference>
<dbReference type="InterPro" id="IPR014284">
    <property type="entry name" value="RNA_pol_sigma-70_dom"/>
</dbReference>
<name>E8NCZ5_MICTS</name>
<accession>E8NCZ5</accession>
<dbReference type="NCBIfam" id="TIGR02937">
    <property type="entry name" value="sigma70-ECF"/>
    <property type="match status" value="1"/>
</dbReference>
<dbReference type="InterPro" id="IPR039425">
    <property type="entry name" value="RNA_pol_sigma-70-like"/>
</dbReference>
<feature type="domain" description="RNA polymerase sigma-70 region 2" evidence="5">
    <location>
        <begin position="15"/>
        <end position="82"/>
    </location>
</feature>
<evidence type="ECO:0000256" key="1">
    <source>
        <dbReference type="ARBA" id="ARBA00010641"/>
    </source>
</evidence>
<evidence type="ECO:0000256" key="3">
    <source>
        <dbReference type="ARBA" id="ARBA00023082"/>
    </source>
</evidence>
<dbReference type="HOGENOM" id="CLU_047691_9_2_11"/>
<dbReference type="eggNOG" id="COG1595">
    <property type="taxonomic scope" value="Bacteria"/>
</dbReference>
<dbReference type="InterPro" id="IPR036388">
    <property type="entry name" value="WH-like_DNA-bd_sf"/>
</dbReference>
<dbReference type="Pfam" id="PF04542">
    <property type="entry name" value="Sigma70_r2"/>
    <property type="match status" value="1"/>
</dbReference>
<dbReference type="STRING" id="979556.MTES_0670"/>
<dbReference type="GO" id="GO:0000428">
    <property type="term" value="C:DNA-directed RNA polymerase complex"/>
    <property type="evidence" value="ECO:0007669"/>
    <property type="project" value="UniProtKB-KW"/>
</dbReference>
<evidence type="ECO:0000259" key="6">
    <source>
        <dbReference type="Pfam" id="PF08281"/>
    </source>
</evidence>
<evidence type="ECO:0000313" key="8">
    <source>
        <dbReference type="Proteomes" id="UP000008975"/>
    </source>
</evidence>
<sequence length="170" mass="19532">MTVPAERRRFEAAVEPLIPDLLRYFVRRVDPRADADDCVSETTLVLWRHRRRLPVASEEQRMWAFGIARNVLANHARKRARRARIDETLVREEREPVSDEAFLALEALRMLPPADQELLRLVLWDGFGVAEAGALAGVRPAAARKRYERARARLRAAFAELEPGLVRPYP</sequence>
<dbReference type="GO" id="GO:0006352">
    <property type="term" value="P:DNA-templated transcription initiation"/>
    <property type="evidence" value="ECO:0007669"/>
    <property type="project" value="InterPro"/>
</dbReference>
<dbReference type="Proteomes" id="UP000008975">
    <property type="component" value="Chromosome"/>
</dbReference>
<dbReference type="SUPFAM" id="SSF88659">
    <property type="entry name" value="Sigma3 and sigma4 domains of RNA polymerase sigma factors"/>
    <property type="match status" value="1"/>
</dbReference>
<gene>
    <name evidence="7" type="ordered locus">MTES_0670</name>
</gene>
<keyword evidence="4" id="KW-0804">Transcription</keyword>
<dbReference type="Gene3D" id="1.10.1740.10">
    <property type="match status" value="1"/>
</dbReference>
<dbReference type="KEGG" id="mts:MTES_0670"/>
<comment type="similarity">
    <text evidence="1">Belongs to the sigma-70 factor family. ECF subfamily.</text>
</comment>
<evidence type="ECO:0000313" key="7">
    <source>
        <dbReference type="EMBL" id="BAJ73634.1"/>
    </source>
</evidence>
<feature type="domain" description="RNA polymerase sigma factor 70 region 4 type 2" evidence="6">
    <location>
        <begin position="105"/>
        <end position="154"/>
    </location>
</feature>
<evidence type="ECO:0000259" key="5">
    <source>
        <dbReference type="Pfam" id="PF04542"/>
    </source>
</evidence>
<dbReference type="Gene3D" id="1.10.10.10">
    <property type="entry name" value="Winged helix-like DNA-binding domain superfamily/Winged helix DNA-binding domain"/>
    <property type="match status" value="1"/>
</dbReference>
<protein>
    <submittedName>
        <fullName evidence="7">DNA-directed RNA polymerase specialized sigma subunit, sigma24 homolog</fullName>
    </submittedName>
</protein>
<keyword evidence="7" id="KW-0240">DNA-directed RNA polymerase</keyword>
<dbReference type="InterPro" id="IPR007627">
    <property type="entry name" value="RNA_pol_sigma70_r2"/>
</dbReference>
<evidence type="ECO:0000256" key="4">
    <source>
        <dbReference type="ARBA" id="ARBA00023163"/>
    </source>
</evidence>
<evidence type="ECO:0000256" key="2">
    <source>
        <dbReference type="ARBA" id="ARBA00023015"/>
    </source>
</evidence>
<dbReference type="EMBL" id="AP012052">
    <property type="protein sequence ID" value="BAJ73634.1"/>
    <property type="molecule type" value="Genomic_DNA"/>
</dbReference>
<dbReference type="OrthoDB" id="3747638at2"/>
<dbReference type="SUPFAM" id="SSF88946">
    <property type="entry name" value="Sigma2 domain of RNA polymerase sigma factors"/>
    <property type="match status" value="1"/>
</dbReference>
<proteinExistence type="inferred from homology"/>
<organism evidence="7 8">
    <name type="scientific">Microbacterium testaceum (strain StLB037)</name>
    <dbReference type="NCBI Taxonomy" id="979556"/>
    <lineage>
        <taxon>Bacteria</taxon>
        <taxon>Bacillati</taxon>
        <taxon>Actinomycetota</taxon>
        <taxon>Actinomycetes</taxon>
        <taxon>Micrococcales</taxon>
        <taxon>Microbacteriaceae</taxon>
        <taxon>Microbacterium</taxon>
    </lineage>
</organism>
<reference evidence="7 8" key="1">
    <citation type="journal article" date="2011" name="J. Bacteriol.">
        <title>Genome sequence of Microbacterium testaceum StLB037, an N-acylhomoserine lactone-degrading bacterium isolated from potato leaves.</title>
        <authorList>
            <person name="Morohoshi T."/>
            <person name="Wang W.-Z."/>
            <person name="Someya N."/>
            <person name="Ikeda T."/>
        </authorList>
    </citation>
    <scope>NUCLEOTIDE SEQUENCE [LARGE SCALE GENOMIC DNA]</scope>
    <source>
        <strain evidence="7 8">StLB037</strain>
    </source>
</reference>
<reference key="2">
    <citation type="submission" date="2011-02" db="EMBL/GenBank/DDBJ databases">
        <title>Genome sequence of Microbacterium testaceum StLB037.</title>
        <authorList>
            <person name="Morohoshi T."/>
            <person name="Wang W.Z."/>
            <person name="Someya N."/>
            <person name="Ikeda T."/>
        </authorList>
    </citation>
    <scope>NUCLEOTIDE SEQUENCE</scope>
    <source>
        <strain>StLB037</strain>
    </source>
</reference>
<dbReference type="AlphaFoldDB" id="E8NCZ5"/>
<dbReference type="InterPro" id="IPR013325">
    <property type="entry name" value="RNA_pol_sigma_r2"/>
</dbReference>
<dbReference type="InterPro" id="IPR013324">
    <property type="entry name" value="RNA_pol_sigma_r3/r4-like"/>
</dbReference>
<keyword evidence="2" id="KW-0805">Transcription regulation</keyword>
<dbReference type="Pfam" id="PF08281">
    <property type="entry name" value="Sigma70_r4_2"/>
    <property type="match status" value="1"/>
</dbReference>
<dbReference type="PANTHER" id="PTHR43133:SF25">
    <property type="entry name" value="RNA POLYMERASE SIGMA FACTOR RFAY-RELATED"/>
    <property type="match status" value="1"/>
</dbReference>